<name>A0A5N5WGD9_9EURO</name>
<proteinExistence type="predicted"/>
<accession>A0A5N5WGD9</accession>
<dbReference type="Proteomes" id="UP000326565">
    <property type="component" value="Unassembled WGS sequence"/>
</dbReference>
<dbReference type="EMBL" id="ML732497">
    <property type="protein sequence ID" value="KAB8067371.1"/>
    <property type="molecule type" value="Genomic_DNA"/>
</dbReference>
<reference evidence="1 2" key="1">
    <citation type="submission" date="2019-04" db="EMBL/GenBank/DDBJ databases">
        <title>Friends and foes A comparative genomics study of 23 Aspergillus species from section Flavi.</title>
        <authorList>
            <consortium name="DOE Joint Genome Institute"/>
            <person name="Kjaerbolling I."/>
            <person name="Vesth T."/>
            <person name="Frisvad J.C."/>
            <person name="Nybo J.L."/>
            <person name="Theobald S."/>
            <person name="Kildgaard S."/>
            <person name="Isbrandt T."/>
            <person name="Kuo A."/>
            <person name="Sato A."/>
            <person name="Lyhne E.K."/>
            <person name="Kogle M.E."/>
            <person name="Wiebenga A."/>
            <person name="Kun R.S."/>
            <person name="Lubbers R.J."/>
            <person name="Makela M.R."/>
            <person name="Barry K."/>
            <person name="Chovatia M."/>
            <person name="Clum A."/>
            <person name="Daum C."/>
            <person name="Haridas S."/>
            <person name="He G."/>
            <person name="LaButti K."/>
            <person name="Lipzen A."/>
            <person name="Mondo S."/>
            <person name="Riley R."/>
            <person name="Salamov A."/>
            <person name="Simmons B.A."/>
            <person name="Magnuson J.K."/>
            <person name="Henrissat B."/>
            <person name="Mortensen U.H."/>
            <person name="Larsen T.O."/>
            <person name="Devries R.P."/>
            <person name="Grigoriev I.V."/>
            <person name="Machida M."/>
            <person name="Baker S.E."/>
            <person name="Andersen M.R."/>
        </authorList>
    </citation>
    <scope>NUCLEOTIDE SEQUENCE [LARGE SCALE GENOMIC DNA]</scope>
    <source>
        <strain evidence="1 2">CBS 151.66</strain>
    </source>
</reference>
<protein>
    <submittedName>
        <fullName evidence="1">Uncharacterized protein</fullName>
    </submittedName>
</protein>
<sequence>MPATIPTDYRIPETREEWRGLAAETGAIFTPYEAAATWVLGPELPLISSSYFALSVPKLGLLLTSMMPTLTSISALEIFWQSTQASETGSAEWNGSSRRFASKTRRQHCQTKSHYPNGNHRQLVSRDTLPLGVSCTKTGCKFGRVFQNPIPRQFRVMTDGKLRNTTTNSIETVVKFREGVRWGYPPALVREEAALIVAWVKQYRETFTLVPGNQRILGSQDANEIYICFCEYDSDWVTYLNGHGHAGMMIMRRFGPWLIENPNDMRSVAEVILAIAFRPWTLNPRPVV</sequence>
<dbReference type="OrthoDB" id="3508621at2759"/>
<keyword evidence="2" id="KW-1185">Reference proteome</keyword>
<evidence type="ECO:0000313" key="1">
    <source>
        <dbReference type="EMBL" id="KAB8067371.1"/>
    </source>
</evidence>
<evidence type="ECO:0000313" key="2">
    <source>
        <dbReference type="Proteomes" id="UP000326565"/>
    </source>
</evidence>
<dbReference type="AlphaFoldDB" id="A0A5N5WGD9"/>
<gene>
    <name evidence="1" type="ORF">BDV29DRAFT_163437</name>
</gene>
<organism evidence="1 2">
    <name type="scientific">Aspergillus leporis</name>
    <dbReference type="NCBI Taxonomy" id="41062"/>
    <lineage>
        <taxon>Eukaryota</taxon>
        <taxon>Fungi</taxon>
        <taxon>Dikarya</taxon>
        <taxon>Ascomycota</taxon>
        <taxon>Pezizomycotina</taxon>
        <taxon>Eurotiomycetes</taxon>
        <taxon>Eurotiomycetidae</taxon>
        <taxon>Eurotiales</taxon>
        <taxon>Aspergillaceae</taxon>
        <taxon>Aspergillus</taxon>
        <taxon>Aspergillus subgen. Circumdati</taxon>
    </lineage>
</organism>